<dbReference type="AlphaFoldDB" id="A0AAV1RDA1"/>
<name>A0AAV1RDA1_9ROSI</name>
<accession>A0AAV1RDA1</accession>
<proteinExistence type="predicted"/>
<reference evidence="1 2" key="1">
    <citation type="submission" date="2024-01" db="EMBL/GenBank/DDBJ databases">
        <authorList>
            <person name="Waweru B."/>
        </authorList>
    </citation>
    <scope>NUCLEOTIDE SEQUENCE [LARGE SCALE GENOMIC DNA]</scope>
</reference>
<gene>
    <name evidence="1" type="ORF">DCAF_LOCUS9705</name>
</gene>
<dbReference type="Proteomes" id="UP001314170">
    <property type="component" value="Unassembled WGS sequence"/>
</dbReference>
<feature type="non-terminal residue" evidence="1">
    <location>
        <position position="1"/>
    </location>
</feature>
<protein>
    <submittedName>
        <fullName evidence="1">Uncharacterized protein</fullName>
    </submittedName>
</protein>
<organism evidence="1 2">
    <name type="scientific">Dovyalis caffra</name>
    <dbReference type="NCBI Taxonomy" id="77055"/>
    <lineage>
        <taxon>Eukaryota</taxon>
        <taxon>Viridiplantae</taxon>
        <taxon>Streptophyta</taxon>
        <taxon>Embryophyta</taxon>
        <taxon>Tracheophyta</taxon>
        <taxon>Spermatophyta</taxon>
        <taxon>Magnoliopsida</taxon>
        <taxon>eudicotyledons</taxon>
        <taxon>Gunneridae</taxon>
        <taxon>Pentapetalae</taxon>
        <taxon>rosids</taxon>
        <taxon>fabids</taxon>
        <taxon>Malpighiales</taxon>
        <taxon>Salicaceae</taxon>
        <taxon>Flacourtieae</taxon>
        <taxon>Dovyalis</taxon>
    </lineage>
</organism>
<comment type="caution">
    <text evidence="1">The sequence shown here is derived from an EMBL/GenBank/DDBJ whole genome shotgun (WGS) entry which is preliminary data.</text>
</comment>
<evidence type="ECO:0000313" key="1">
    <source>
        <dbReference type="EMBL" id="CAK7333955.1"/>
    </source>
</evidence>
<sequence>DIDDVVVIYEHYRYLMIREDCRDKGIFMGKSYPFGFLNSEDDALVPMPQNRMECSRFYNLPVVFLTTEGGFHDRLNDSAPT</sequence>
<evidence type="ECO:0000313" key="2">
    <source>
        <dbReference type="Proteomes" id="UP001314170"/>
    </source>
</evidence>
<feature type="non-terminal residue" evidence="1">
    <location>
        <position position="81"/>
    </location>
</feature>
<keyword evidence="2" id="KW-1185">Reference proteome</keyword>
<dbReference type="EMBL" id="CAWUPB010000936">
    <property type="protein sequence ID" value="CAK7333955.1"/>
    <property type="molecule type" value="Genomic_DNA"/>
</dbReference>